<organism evidence="1 2">
    <name type="scientific">Dioscorea alata</name>
    <name type="common">Purple yam</name>
    <dbReference type="NCBI Taxonomy" id="55571"/>
    <lineage>
        <taxon>Eukaryota</taxon>
        <taxon>Viridiplantae</taxon>
        <taxon>Streptophyta</taxon>
        <taxon>Embryophyta</taxon>
        <taxon>Tracheophyta</taxon>
        <taxon>Spermatophyta</taxon>
        <taxon>Magnoliopsida</taxon>
        <taxon>Liliopsida</taxon>
        <taxon>Dioscoreales</taxon>
        <taxon>Dioscoreaceae</taxon>
        <taxon>Dioscorea</taxon>
    </lineage>
</organism>
<accession>A0ACB7VYI5</accession>
<proteinExistence type="predicted"/>
<protein>
    <submittedName>
        <fullName evidence="1">Nucleoporin Nup155-like protein</fullName>
    </submittedName>
</protein>
<sequence>MAWENDTVGPDVAIAGVHISERIGKDVAGQLDLEEALEASRYASHPFSSHPKEWPPLFEVVENRELPPVLIERFNAAGGEGTALCGIFPEIRRAWASVDNALFLWRFDKWDGQCPEYNGEEQAICAVGLVRSKPGIFVEAIQYLIVLATPVELVLVGVCCTARGDGTDPYDELSLQPLPEYTIPSDGVTMTSIACTDRGQIFLAGRDGHIYEMQYTTGSGWHKRCRKVCLTAGLGSLISRWVLPNAFKFGAVDPIVDMVIDNERHILYARTEDMKLQAFDLGVDGDGPFKKIAEEKNLIDPRETQYGGRRSAASRVLARAAKPSIVYIAPLSTMESKWLHVVTVLSDGRRLYLSTSSSSGSNRSVGGLTGLDNNCQRPCCLKVVATRPSPPLGVSGGLTFGALSVASRSQPEDLALKVETAFYSLGSLVLSDSSSPAVSSLLIVGKDSSVQSSAVSNFGVSARSSRALRELVSSLPVDGRMLVVADVLPTPDIAITVQSLYADVEVYGFAALRESCEKASAKLWARGDLQTQHILPRRRIVVFSTMGIMEVVFNRPVDTLRRLFESNAPRSHIEDFFNRFGAGEAAAMCLLLAAKLAYSEENLVSNAVAEKAAEVFEDPRMVGMPQLDGAAALPNTRSPPGGFSMGQVVQEAEPVFSGAHEGLCLCSSRLLLPIWELPVMIVRREMVSDTRDDEGVVVCRLSTGAMQVLENKIRSLEQFLRSRRNQSRGLYGYVAGLGDFSGSILYGTSSDLGTGGMGSGRNLFGPYSRTVDSGDGMAANKRSRLPYSPAELAAMEVRAMECLRRLLRRSSEALFLLQLISQHHVTRLVQGLDSTLRQRLLQLTFHQLVCSEEGDQLAMQLISSLMQYHIGQDGRGTVDEISVKLRDGCPSFYNESDYKYFLAVECLERAVATTDAGEREILARDAYNFLSKIPDSADLSSVCKRFADLRFYEAVVRLPLRKAQALDPNGDAVNDKIDPVKRNDALAQREQCYEIVVDAVRSLKGEVVQKGMQEFGASAKFSGSGSVLDQTSRNKYIRQIIQLGVQWPDTLFHEHMYRALIELGLDQELLEYGGSDLVSFLQSAGRRTPQEIRAATVISSMGGSPLRASEAPVPPSQTKYLDLLARYYVLKRQHLLAANVLYRLAERQCSDAGEGPTLEQRRQYLSNAVLQAKSASTTAGTTTTRQNIDDGLLDMLEGKLTVLKFQMKIKEELDSIASSLDDVQNITESLQNNSFPHSNLMADANFAIAAREKAKELSLELKSITQLYNEYAVPFRLWEICLEMLNFANYSGDADSKIVRETWARLLDQALSKGGVAEACSVLKRVGSNLYPGDGACLPLDTLCLHLEKAALEHLSSGVELVGDEDVARALLAACRGAPEPVLSIYDQLLSNGVILPSPILRLRLLRSVLVVLREWAMSIFANRMETTTAGASFIFGGRLSLEQTTMVNQGVRDKITSALNRYMTEVRRLALPQSQTEPVYRGFRDLEEKLLAPSSLPTF</sequence>
<dbReference type="EMBL" id="CM037016">
    <property type="protein sequence ID" value="KAH7679814.1"/>
    <property type="molecule type" value="Genomic_DNA"/>
</dbReference>
<gene>
    <name evidence="1" type="ORF">IHE45_06G083300</name>
</gene>
<dbReference type="Proteomes" id="UP000827976">
    <property type="component" value="Chromosome 6"/>
</dbReference>
<keyword evidence="2" id="KW-1185">Reference proteome</keyword>
<evidence type="ECO:0000313" key="2">
    <source>
        <dbReference type="Proteomes" id="UP000827976"/>
    </source>
</evidence>
<name>A0ACB7VYI5_DIOAL</name>
<evidence type="ECO:0000313" key="1">
    <source>
        <dbReference type="EMBL" id="KAH7679814.1"/>
    </source>
</evidence>
<comment type="caution">
    <text evidence="1">The sequence shown here is derived from an EMBL/GenBank/DDBJ whole genome shotgun (WGS) entry which is preliminary data.</text>
</comment>
<reference evidence="2" key="1">
    <citation type="journal article" date="2022" name="Nat. Commun.">
        <title>Chromosome evolution and the genetic basis of agronomically important traits in greater yam.</title>
        <authorList>
            <person name="Bredeson J.V."/>
            <person name="Lyons J.B."/>
            <person name="Oniyinde I.O."/>
            <person name="Okereke N.R."/>
            <person name="Kolade O."/>
            <person name="Nnabue I."/>
            <person name="Nwadili C.O."/>
            <person name="Hribova E."/>
            <person name="Parker M."/>
            <person name="Nwogha J."/>
            <person name="Shu S."/>
            <person name="Carlson J."/>
            <person name="Kariba R."/>
            <person name="Muthemba S."/>
            <person name="Knop K."/>
            <person name="Barton G.J."/>
            <person name="Sherwood A.V."/>
            <person name="Lopez-Montes A."/>
            <person name="Asiedu R."/>
            <person name="Jamnadass R."/>
            <person name="Muchugi A."/>
            <person name="Goodstein D."/>
            <person name="Egesi C.N."/>
            <person name="Featherston J."/>
            <person name="Asfaw A."/>
            <person name="Simpson G.G."/>
            <person name="Dolezel J."/>
            <person name="Hendre P.S."/>
            <person name="Van Deynze A."/>
            <person name="Kumar P.L."/>
            <person name="Obidiegwu J.E."/>
            <person name="Bhattacharjee R."/>
            <person name="Rokhsar D.S."/>
        </authorList>
    </citation>
    <scope>NUCLEOTIDE SEQUENCE [LARGE SCALE GENOMIC DNA]</scope>
    <source>
        <strain evidence="2">cv. TDa95/00328</strain>
    </source>
</reference>